<gene>
    <name evidence="2" type="ORF">HPB48_007046</name>
</gene>
<comment type="caution">
    <text evidence="2">The sequence shown here is derived from an EMBL/GenBank/DDBJ whole genome shotgun (WGS) entry which is preliminary data.</text>
</comment>
<dbReference type="PANTHER" id="PTHR33194:SF4">
    <property type="entry name" value="CCHC-TYPE DOMAIN-CONTAINING PROTEIN"/>
    <property type="match status" value="1"/>
</dbReference>
<feature type="region of interest" description="Disordered" evidence="1">
    <location>
        <begin position="1"/>
        <end position="32"/>
    </location>
</feature>
<dbReference type="VEuPathDB" id="VectorBase:HLOH_055846"/>
<dbReference type="PANTHER" id="PTHR33194">
    <property type="entry name" value="ZINC KNUCKLE DOMAINCONTAINING PROTEIN"/>
    <property type="match status" value="1"/>
</dbReference>
<dbReference type="EMBL" id="JABSTR010000001">
    <property type="protein sequence ID" value="KAH9360965.1"/>
    <property type="molecule type" value="Genomic_DNA"/>
</dbReference>
<evidence type="ECO:0000313" key="2">
    <source>
        <dbReference type="EMBL" id="KAH9360965.1"/>
    </source>
</evidence>
<evidence type="ECO:0008006" key="4">
    <source>
        <dbReference type="Google" id="ProtNLM"/>
    </source>
</evidence>
<protein>
    <recommendedName>
        <fullName evidence="4">Retrotransposon gag domain-containing protein</fullName>
    </recommendedName>
</protein>
<evidence type="ECO:0000256" key="1">
    <source>
        <dbReference type="SAM" id="MobiDB-lite"/>
    </source>
</evidence>
<proteinExistence type="predicted"/>
<dbReference type="AlphaFoldDB" id="A0A9J6FDJ0"/>
<dbReference type="Proteomes" id="UP000821853">
    <property type="component" value="Chromosome 1"/>
</dbReference>
<dbReference type="OrthoDB" id="8373050at2759"/>
<organism evidence="2 3">
    <name type="scientific">Haemaphysalis longicornis</name>
    <name type="common">Bush tick</name>
    <dbReference type="NCBI Taxonomy" id="44386"/>
    <lineage>
        <taxon>Eukaryota</taxon>
        <taxon>Metazoa</taxon>
        <taxon>Ecdysozoa</taxon>
        <taxon>Arthropoda</taxon>
        <taxon>Chelicerata</taxon>
        <taxon>Arachnida</taxon>
        <taxon>Acari</taxon>
        <taxon>Parasitiformes</taxon>
        <taxon>Ixodida</taxon>
        <taxon>Ixodoidea</taxon>
        <taxon>Ixodidae</taxon>
        <taxon>Haemaphysalinae</taxon>
        <taxon>Haemaphysalis</taxon>
    </lineage>
</organism>
<accession>A0A9J6FDJ0</accession>
<name>A0A9J6FDJ0_HAELO</name>
<keyword evidence="3" id="KW-1185">Reference proteome</keyword>
<dbReference type="OMA" id="IVEWITC"/>
<reference evidence="2 3" key="1">
    <citation type="journal article" date="2020" name="Cell">
        <title>Large-Scale Comparative Analyses of Tick Genomes Elucidate Their Genetic Diversity and Vector Capacities.</title>
        <authorList>
            <consortium name="Tick Genome and Microbiome Consortium (TIGMIC)"/>
            <person name="Jia N."/>
            <person name="Wang J."/>
            <person name="Shi W."/>
            <person name="Du L."/>
            <person name="Sun Y."/>
            <person name="Zhan W."/>
            <person name="Jiang J.F."/>
            <person name="Wang Q."/>
            <person name="Zhang B."/>
            <person name="Ji P."/>
            <person name="Bell-Sakyi L."/>
            <person name="Cui X.M."/>
            <person name="Yuan T.T."/>
            <person name="Jiang B.G."/>
            <person name="Yang W.F."/>
            <person name="Lam T.T."/>
            <person name="Chang Q.C."/>
            <person name="Ding S.J."/>
            <person name="Wang X.J."/>
            <person name="Zhu J.G."/>
            <person name="Ruan X.D."/>
            <person name="Zhao L."/>
            <person name="Wei J.T."/>
            <person name="Ye R.Z."/>
            <person name="Que T.C."/>
            <person name="Du C.H."/>
            <person name="Zhou Y.H."/>
            <person name="Cheng J.X."/>
            <person name="Dai P.F."/>
            <person name="Guo W.B."/>
            <person name="Han X.H."/>
            <person name="Huang E.J."/>
            <person name="Li L.F."/>
            <person name="Wei W."/>
            <person name="Gao Y.C."/>
            <person name="Liu J.Z."/>
            <person name="Shao H.Z."/>
            <person name="Wang X."/>
            <person name="Wang C.C."/>
            <person name="Yang T.C."/>
            <person name="Huo Q.B."/>
            <person name="Li W."/>
            <person name="Chen H.Y."/>
            <person name="Chen S.E."/>
            <person name="Zhou L.G."/>
            <person name="Ni X.B."/>
            <person name="Tian J.H."/>
            <person name="Sheng Y."/>
            <person name="Liu T."/>
            <person name="Pan Y.S."/>
            <person name="Xia L.Y."/>
            <person name="Li J."/>
            <person name="Zhao F."/>
            <person name="Cao W.C."/>
        </authorList>
    </citation>
    <scope>NUCLEOTIDE SEQUENCE [LARGE SCALE GENOMIC DNA]</scope>
    <source>
        <strain evidence="2">HaeL-2018</strain>
    </source>
</reference>
<evidence type="ECO:0000313" key="3">
    <source>
        <dbReference type="Proteomes" id="UP000821853"/>
    </source>
</evidence>
<sequence>MAPTLRSQGEMSDASTATQFPATSTPAASFHPNRPFIGPPVFKGTPEESIVEWITCYEHVASLNAWDNDTKVKFLYWALDGDAKKWYTTKILTGAPNSWEEWAVLLKACFSSRHAAEIAHLRLQNRAQLPSESISMM</sequence>
<feature type="compositionally biased region" description="Polar residues" evidence="1">
    <location>
        <begin position="1"/>
        <end position="27"/>
    </location>
</feature>